<evidence type="ECO:0000256" key="7">
    <source>
        <dbReference type="ARBA" id="ARBA00022679"/>
    </source>
</evidence>
<keyword evidence="12" id="KW-0418">Kinase</keyword>
<proteinExistence type="inferred from homology"/>
<organism evidence="20">
    <name type="scientific">Xenopsylla cheopis</name>
    <name type="common">Oriental rat flea</name>
    <name type="synonym">Pulex cheopis</name>
    <dbReference type="NCBI Taxonomy" id="163159"/>
    <lineage>
        <taxon>Eukaryota</taxon>
        <taxon>Metazoa</taxon>
        <taxon>Ecdysozoa</taxon>
        <taxon>Arthropoda</taxon>
        <taxon>Hexapoda</taxon>
        <taxon>Insecta</taxon>
        <taxon>Pterygota</taxon>
        <taxon>Neoptera</taxon>
        <taxon>Endopterygota</taxon>
        <taxon>Siphonaptera</taxon>
        <taxon>Pulicidae</taxon>
        <taxon>Xenopsyllinae</taxon>
        <taxon>Xenopsylla</taxon>
    </lineage>
</organism>
<keyword evidence="15" id="KW-1133">Transmembrane helix</keyword>
<evidence type="ECO:0000256" key="3">
    <source>
        <dbReference type="ARBA" id="ARBA00004479"/>
    </source>
</evidence>
<dbReference type="InterPro" id="IPR011009">
    <property type="entry name" value="Kinase-like_dom_sf"/>
</dbReference>
<evidence type="ECO:0000256" key="6">
    <source>
        <dbReference type="ARBA" id="ARBA00022527"/>
    </source>
</evidence>
<evidence type="ECO:0000256" key="14">
    <source>
        <dbReference type="ARBA" id="ARBA00022842"/>
    </source>
</evidence>
<keyword evidence="8" id="KW-0812">Transmembrane</keyword>
<evidence type="ECO:0000256" key="2">
    <source>
        <dbReference type="ARBA" id="ARBA00001946"/>
    </source>
</evidence>
<dbReference type="InterPro" id="IPR008271">
    <property type="entry name" value="Ser/Thr_kinase_AS"/>
</dbReference>
<dbReference type="EC" id="2.7.11.30" evidence="5"/>
<dbReference type="GO" id="GO:0070724">
    <property type="term" value="C:BMP receptor complex"/>
    <property type="evidence" value="ECO:0007669"/>
    <property type="project" value="TreeGrafter"/>
</dbReference>
<evidence type="ECO:0000256" key="1">
    <source>
        <dbReference type="ARBA" id="ARBA00001936"/>
    </source>
</evidence>
<dbReference type="InterPro" id="IPR000719">
    <property type="entry name" value="Prot_kinase_dom"/>
</dbReference>
<keyword evidence="16" id="KW-0472">Membrane</keyword>
<comment type="similarity">
    <text evidence="4">Belongs to the protein kinase superfamily. TKL Ser/Thr protein kinase family. TGFB receptor subfamily.</text>
</comment>
<evidence type="ECO:0000256" key="16">
    <source>
        <dbReference type="ARBA" id="ARBA00023136"/>
    </source>
</evidence>
<feature type="domain" description="Protein kinase" evidence="19">
    <location>
        <begin position="1"/>
        <end position="203"/>
    </location>
</feature>
<keyword evidence="10 18" id="KW-0732">Signal</keyword>
<dbReference type="FunFam" id="1.10.510.10:FF:000018">
    <property type="entry name" value="Receptor protein serine/threonine kinase"/>
    <property type="match status" value="1"/>
</dbReference>
<evidence type="ECO:0000256" key="15">
    <source>
        <dbReference type="ARBA" id="ARBA00022989"/>
    </source>
</evidence>
<dbReference type="SMART" id="SM00220">
    <property type="entry name" value="S_TKc"/>
    <property type="match status" value="1"/>
</dbReference>
<reference evidence="20" key="1">
    <citation type="submission" date="2020-03" db="EMBL/GenBank/DDBJ databases">
        <title>Transcriptomic Profiling of the Digestive Tract of the Rat Flea, Xenopsylla cheopis, Following Blood Feeding and Infection with Yersinia pestis.</title>
        <authorList>
            <person name="Bland D.M."/>
            <person name="Martens C.A."/>
            <person name="Virtaneva K."/>
            <person name="Kanakabandi K."/>
            <person name="Long D."/>
            <person name="Rosenke R."/>
            <person name="Saturday G.A."/>
            <person name="Hoyt F.H."/>
            <person name="Bruno D.P."/>
            <person name="Ribeiro J.M.C."/>
            <person name="Hinnebusch J."/>
        </authorList>
    </citation>
    <scope>NUCLEOTIDE SEQUENCE</scope>
</reference>
<dbReference type="SUPFAM" id="SSF56112">
    <property type="entry name" value="Protein kinase-like (PK-like)"/>
    <property type="match status" value="1"/>
</dbReference>
<dbReference type="PROSITE" id="PS00108">
    <property type="entry name" value="PROTEIN_KINASE_ST"/>
    <property type="match status" value="1"/>
</dbReference>
<dbReference type="PANTHER" id="PTHR23255:SF72">
    <property type="entry name" value="RECEPTOR PROTEIN SERINE_THREONINE KINASE"/>
    <property type="match status" value="1"/>
</dbReference>
<comment type="cofactor">
    <cofactor evidence="1">
        <name>Mn(2+)</name>
        <dbReference type="ChEBI" id="CHEBI:29035"/>
    </cofactor>
</comment>
<keyword evidence="17 20" id="KW-0675">Receptor</keyword>
<feature type="signal peptide" evidence="18">
    <location>
        <begin position="1"/>
        <end position="24"/>
    </location>
</feature>
<evidence type="ECO:0000256" key="17">
    <source>
        <dbReference type="ARBA" id="ARBA00023170"/>
    </source>
</evidence>
<dbReference type="PROSITE" id="PS50011">
    <property type="entry name" value="PROTEIN_KINASE_DOM"/>
    <property type="match status" value="1"/>
</dbReference>
<keyword evidence="13" id="KW-0067">ATP-binding</keyword>
<evidence type="ECO:0000256" key="4">
    <source>
        <dbReference type="ARBA" id="ARBA00009605"/>
    </source>
</evidence>
<dbReference type="GO" id="GO:0046872">
    <property type="term" value="F:metal ion binding"/>
    <property type="evidence" value="ECO:0007669"/>
    <property type="project" value="UniProtKB-KW"/>
</dbReference>
<evidence type="ECO:0000256" key="13">
    <source>
        <dbReference type="ARBA" id="ARBA00022840"/>
    </source>
</evidence>
<evidence type="ECO:0000256" key="8">
    <source>
        <dbReference type="ARBA" id="ARBA00022692"/>
    </source>
</evidence>
<name>A0A6M2DWF3_XENCH</name>
<keyword evidence="6" id="KW-0723">Serine/threonine-protein kinase</keyword>
<evidence type="ECO:0000256" key="18">
    <source>
        <dbReference type="SAM" id="SignalP"/>
    </source>
</evidence>
<accession>A0A6M2DWF3</accession>
<keyword evidence="14" id="KW-0460">Magnesium</keyword>
<dbReference type="PANTHER" id="PTHR23255">
    <property type="entry name" value="TRANSFORMING GROWTH FACTOR-BETA RECEPTOR TYPE I AND II"/>
    <property type="match status" value="1"/>
</dbReference>
<comment type="subcellular location">
    <subcellularLocation>
        <location evidence="3">Membrane</location>
        <topology evidence="3">Single-pass type I membrane protein</topology>
    </subcellularLocation>
</comment>
<evidence type="ECO:0000256" key="5">
    <source>
        <dbReference type="ARBA" id="ARBA00012401"/>
    </source>
</evidence>
<evidence type="ECO:0000256" key="9">
    <source>
        <dbReference type="ARBA" id="ARBA00022723"/>
    </source>
</evidence>
<keyword evidence="11" id="KW-0547">Nucleotide-binding</keyword>
<dbReference type="GO" id="GO:0005524">
    <property type="term" value="F:ATP binding"/>
    <property type="evidence" value="ECO:0007669"/>
    <property type="project" value="UniProtKB-KW"/>
</dbReference>
<comment type="cofactor">
    <cofactor evidence="2">
        <name>Mg(2+)</name>
        <dbReference type="ChEBI" id="CHEBI:18420"/>
    </cofactor>
</comment>
<protein>
    <recommendedName>
        <fullName evidence="5">receptor protein serine/threonine kinase</fullName>
        <ecNumber evidence="5">2.7.11.30</ecNumber>
    </recommendedName>
</protein>
<dbReference type="AlphaFoldDB" id="A0A6M2DWF3"/>
<feature type="chain" id="PRO_5026830516" description="receptor protein serine/threonine kinase" evidence="18">
    <location>
        <begin position="25"/>
        <end position="213"/>
    </location>
</feature>
<dbReference type="EMBL" id="GIIL01006953">
    <property type="protein sequence ID" value="NOV50679.1"/>
    <property type="molecule type" value="Transcribed_RNA"/>
</dbReference>
<dbReference type="GO" id="GO:0004675">
    <property type="term" value="F:transmembrane receptor protein serine/threonine kinase activity"/>
    <property type="evidence" value="ECO:0007669"/>
    <property type="project" value="UniProtKB-EC"/>
</dbReference>
<dbReference type="Pfam" id="PF00069">
    <property type="entry name" value="Pkinase"/>
    <property type="match status" value="1"/>
</dbReference>
<evidence type="ECO:0000259" key="19">
    <source>
        <dbReference type="PROSITE" id="PS50011"/>
    </source>
</evidence>
<dbReference type="InterPro" id="IPR000333">
    <property type="entry name" value="TGFB_receptor"/>
</dbReference>
<evidence type="ECO:0000256" key="10">
    <source>
        <dbReference type="ARBA" id="ARBA00022729"/>
    </source>
</evidence>
<keyword evidence="7" id="KW-0808">Transferase</keyword>
<evidence type="ECO:0000256" key="12">
    <source>
        <dbReference type="ARBA" id="ARBA00022777"/>
    </source>
</evidence>
<dbReference type="GO" id="GO:0071363">
    <property type="term" value="P:cellular response to growth factor stimulus"/>
    <property type="evidence" value="ECO:0007669"/>
    <property type="project" value="TreeGrafter"/>
</dbReference>
<evidence type="ECO:0000313" key="20">
    <source>
        <dbReference type="EMBL" id="NOV50679.1"/>
    </source>
</evidence>
<keyword evidence="9" id="KW-0479">Metal-binding</keyword>
<sequence length="213" mass="23768">MAHICLSIAVGLVHLHSEIFGTEGEGKPAMAHRDIKSKNILVRVNGTCVIADFGLAVTHTQSTGTLDVASNPRVGTRRYMAPEVLDESINMQCFEQFRRADIYALGLVLWEVARRTLSNGIAEEYKPPYYDVVPSDPSFEDMRKVVCVDQHRPSTPNRWSSDPTLSGMAKLMKECWHHNPSVRLPVLRVQKTLLKLAQADPAIRLDSDTDVCV</sequence>
<evidence type="ECO:0000256" key="11">
    <source>
        <dbReference type="ARBA" id="ARBA00022741"/>
    </source>
</evidence>
<dbReference type="Gene3D" id="1.10.510.10">
    <property type="entry name" value="Transferase(Phosphotransferase) domain 1"/>
    <property type="match status" value="1"/>
</dbReference>